<sequence length="396" mass="44503">MQSPRTIKDLQRLNGRLAAMSRFLARSGDRCLPFFKALKNPKNFQWTAECEKAFKQLPVYYVSHVLNGPEERYPPIEKLALALVLSARKLRPYFQAHPVEVITDQPLRQILSKFDVVGRLLKWVVELDEHDVRYIPRTAIKAQSVADFIAELTQIEDVDLEQPSEAWVLHVDGSANSKGAGARLVLLAPDGRSFECSLRFGFQATNNEAEYEALLAGLRLALEMQVVAIHVLTDSQLVAEQLNGEYEARDPIMVKYLAQVKNLITKFPHFTLSNVPRGENEQADALAKLALKLAPEARPEVEELPARAIEIAATASGGVPITWVQELLRFKRDGTLPPDEATARRLRCTHAWYSEVGGRLYKWSFTYPLLWCLEPDEARTVLAEVHEGVCGEHIGG</sequence>
<dbReference type="InterPro" id="IPR036397">
    <property type="entry name" value="RNaseH_sf"/>
</dbReference>
<name>A0A804K7S2_MUSAM</name>
<dbReference type="InParanoid" id="A0A804K7S2"/>
<dbReference type="InterPro" id="IPR002156">
    <property type="entry name" value="RNaseH_domain"/>
</dbReference>
<keyword evidence="5" id="KW-0378">Hydrolase</keyword>
<dbReference type="Gene3D" id="3.30.420.10">
    <property type="entry name" value="Ribonuclease H-like superfamily/Ribonuclease H"/>
    <property type="match status" value="1"/>
</dbReference>
<dbReference type="Gramene" id="Ma08_t17590.1">
    <property type="protein sequence ID" value="Ma08_p17590.1"/>
    <property type="gene ID" value="Ma08_g17590"/>
</dbReference>
<keyword evidence="3" id="KW-0540">Nuclease</keyword>
<keyword evidence="4" id="KW-0255">Endonuclease</keyword>
<dbReference type="Proteomes" id="UP000012960">
    <property type="component" value="Unplaced"/>
</dbReference>
<dbReference type="OMA" id="CTINHIP"/>
<evidence type="ECO:0000259" key="7">
    <source>
        <dbReference type="PROSITE" id="PS50879"/>
    </source>
</evidence>
<dbReference type="GO" id="GO:0003676">
    <property type="term" value="F:nucleic acid binding"/>
    <property type="evidence" value="ECO:0007669"/>
    <property type="project" value="InterPro"/>
</dbReference>
<dbReference type="OrthoDB" id="782294at2759"/>
<dbReference type="SUPFAM" id="SSF56672">
    <property type="entry name" value="DNA/RNA polymerases"/>
    <property type="match status" value="1"/>
</dbReference>
<evidence type="ECO:0000256" key="2">
    <source>
        <dbReference type="ARBA" id="ARBA00022695"/>
    </source>
</evidence>
<evidence type="ECO:0000256" key="1">
    <source>
        <dbReference type="ARBA" id="ARBA00022679"/>
    </source>
</evidence>
<evidence type="ECO:0000313" key="8">
    <source>
        <dbReference type="EnsemblPlants" id="Ma08_p17590.1"/>
    </source>
</evidence>
<dbReference type="AlphaFoldDB" id="A0A804K7S2"/>
<reference evidence="8" key="1">
    <citation type="submission" date="2021-05" db="UniProtKB">
        <authorList>
            <consortium name="EnsemblPlants"/>
        </authorList>
    </citation>
    <scope>IDENTIFICATION</scope>
    <source>
        <strain evidence="8">subsp. malaccensis</strain>
    </source>
</reference>
<dbReference type="CDD" id="cd09279">
    <property type="entry name" value="RNase_HI_like"/>
    <property type="match status" value="1"/>
</dbReference>
<dbReference type="InterPro" id="IPR043502">
    <property type="entry name" value="DNA/RNA_pol_sf"/>
</dbReference>
<dbReference type="Pfam" id="PF13456">
    <property type="entry name" value="RVT_3"/>
    <property type="match status" value="1"/>
</dbReference>
<dbReference type="GO" id="GO:0003964">
    <property type="term" value="F:RNA-directed DNA polymerase activity"/>
    <property type="evidence" value="ECO:0007669"/>
    <property type="project" value="UniProtKB-KW"/>
</dbReference>
<dbReference type="InterPro" id="IPR043128">
    <property type="entry name" value="Rev_trsase/Diguanyl_cyclase"/>
</dbReference>
<dbReference type="GeneID" id="103975002"/>
<protein>
    <recommendedName>
        <fullName evidence="7">RNase H type-1 domain-containing protein</fullName>
    </recommendedName>
</protein>
<dbReference type="InterPro" id="IPR012337">
    <property type="entry name" value="RNaseH-like_sf"/>
</dbReference>
<feature type="domain" description="RNase H type-1" evidence="7">
    <location>
        <begin position="163"/>
        <end position="292"/>
    </location>
</feature>
<proteinExistence type="predicted"/>
<dbReference type="PANTHER" id="PTHR48475">
    <property type="entry name" value="RIBONUCLEASE H"/>
    <property type="match status" value="1"/>
</dbReference>
<dbReference type="EnsemblPlants" id="Ma08_t17590.1">
    <property type="protein sequence ID" value="Ma08_p17590.1"/>
    <property type="gene ID" value="Ma08_g17590"/>
</dbReference>
<evidence type="ECO:0000313" key="9">
    <source>
        <dbReference type="Proteomes" id="UP000012960"/>
    </source>
</evidence>
<evidence type="ECO:0000256" key="6">
    <source>
        <dbReference type="ARBA" id="ARBA00022918"/>
    </source>
</evidence>
<dbReference type="SUPFAM" id="SSF53098">
    <property type="entry name" value="Ribonuclease H-like"/>
    <property type="match status" value="1"/>
</dbReference>
<keyword evidence="6" id="KW-0695">RNA-directed DNA polymerase</keyword>
<dbReference type="PROSITE" id="PS50879">
    <property type="entry name" value="RNASE_H_1"/>
    <property type="match status" value="1"/>
</dbReference>
<evidence type="ECO:0000256" key="3">
    <source>
        <dbReference type="ARBA" id="ARBA00022722"/>
    </source>
</evidence>
<dbReference type="Gene3D" id="3.30.70.270">
    <property type="match status" value="1"/>
</dbReference>
<evidence type="ECO:0000256" key="5">
    <source>
        <dbReference type="ARBA" id="ARBA00022801"/>
    </source>
</evidence>
<accession>A0A804K7S2</accession>
<dbReference type="Pfam" id="PF17917">
    <property type="entry name" value="RT_RNaseH"/>
    <property type="match status" value="1"/>
</dbReference>
<dbReference type="GO" id="GO:0004523">
    <property type="term" value="F:RNA-DNA hybrid ribonuclease activity"/>
    <property type="evidence" value="ECO:0007669"/>
    <property type="project" value="InterPro"/>
</dbReference>
<organism evidence="8 9">
    <name type="scientific">Musa acuminata subsp. malaccensis</name>
    <name type="common">Wild banana</name>
    <name type="synonym">Musa malaccensis</name>
    <dbReference type="NCBI Taxonomy" id="214687"/>
    <lineage>
        <taxon>Eukaryota</taxon>
        <taxon>Viridiplantae</taxon>
        <taxon>Streptophyta</taxon>
        <taxon>Embryophyta</taxon>
        <taxon>Tracheophyta</taxon>
        <taxon>Spermatophyta</taxon>
        <taxon>Magnoliopsida</taxon>
        <taxon>Liliopsida</taxon>
        <taxon>Zingiberales</taxon>
        <taxon>Musaceae</taxon>
        <taxon>Musa</taxon>
    </lineage>
</organism>
<keyword evidence="2" id="KW-0548">Nucleotidyltransferase</keyword>
<dbReference type="PANTHER" id="PTHR48475:SF2">
    <property type="entry name" value="RIBONUCLEASE H"/>
    <property type="match status" value="1"/>
</dbReference>
<keyword evidence="9" id="KW-1185">Reference proteome</keyword>
<dbReference type="InterPro" id="IPR041373">
    <property type="entry name" value="RT_RNaseH"/>
</dbReference>
<evidence type="ECO:0000256" key="4">
    <source>
        <dbReference type="ARBA" id="ARBA00022759"/>
    </source>
</evidence>
<keyword evidence="1" id="KW-0808">Transferase</keyword>